<organism evidence="1">
    <name type="scientific">marine metagenome</name>
    <dbReference type="NCBI Taxonomy" id="408172"/>
    <lineage>
        <taxon>unclassified sequences</taxon>
        <taxon>metagenomes</taxon>
        <taxon>ecological metagenomes</taxon>
    </lineage>
</organism>
<reference evidence="1" key="1">
    <citation type="submission" date="2018-05" db="EMBL/GenBank/DDBJ databases">
        <authorList>
            <person name="Lanie J.A."/>
            <person name="Ng W.-L."/>
            <person name="Kazmierczak K.M."/>
            <person name="Andrzejewski T.M."/>
            <person name="Davidsen T.M."/>
            <person name="Wayne K.J."/>
            <person name="Tettelin H."/>
            <person name="Glass J.I."/>
            <person name="Rusch D."/>
            <person name="Podicherti R."/>
            <person name="Tsui H.-C.T."/>
            <person name="Winkler M.E."/>
        </authorList>
    </citation>
    <scope>NUCLEOTIDE SEQUENCE</scope>
</reference>
<dbReference type="EMBL" id="UINC01140106">
    <property type="protein sequence ID" value="SVD27061.1"/>
    <property type="molecule type" value="Genomic_DNA"/>
</dbReference>
<feature type="non-terminal residue" evidence="1">
    <location>
        <position position="1"/>
    </location>
</feature>
<name>A0A382TZZ0_9ZZZZ</name>
<protein>
    <submittedName>
        <fullName evidence="1">Uncharacterized protein</fullName>
    </submittedName>
</protein>
<gene>
    <name evidence="1" type="ORF">METZ01_LOCUS379915</name>
</gene>
<dbReference type="AlphaFoldDB" id="A0A382TZZ0"/>
<accession>A0A382TZZ0</accession>
<sequence>VECRKANLRLADHAQASEVELSYLNDAFLQYTTGLFYEATGEFNDAYISYRDAAKGYAAYADAFGTPTPASMSTDLRRTTHNLGFDTEWDLAQQQWKLPEGPEVPAPGPGVITVFAESGFVGRKVEQDISIPITERDHHHDAWRVSRRAVYRYHHPVYHGRVKYWLRMALPEWRSRPSRVQGVRLRVGDTVADGWLVEDIDAIARRTLEEKMDSILLRTAARVVTKMLVTKAAEEENDILGFLVNLFGSGTEAADTRGWTSLPGAIWMARIEPPPGTGQVALEFIDAEGRVIDTHVF</sequence>
<evidence type="ECO:0000313" key="1">
    <source>
        <dbReference type="EMBL" id="SVD27061.1"/>
    </source>
</evidence>
<feature type="non-terminal residue" evidence="1">
    <location>
        <position position="297"/>
    </location>
</feature>
<proteinExistence type="predicted"/>